<comment type="caution">
    <text evidence="1">The sequence shown here is derived from an EMBL/GenBank/DDBJ whole genome shotgun (WGS) entry which is preliminary data.</text>
</comment>
<gene>
    <name evidence="1" type="ORF">M9H77_08233</name>
</gene>
<accession>A0ACC0BXH1</accession>
<evidence type="ECO:0000313" key="2">
    <source>
        <dbReference type="Proteomes" id="UP001060085"/>
    </source>
</evidence>
<evidence type="ECO:0000313" key="1">
    <source>
        <dbReference type="EMBL" id="KAI5677283.1"/>
    </source>
</evidence>
<dbReference type="EMBL" id="CM044702">
    <property type="protein sequence ID" value="KAI5677283.1"/>
    <property type="molecule type" value="Genomic_DNA"/>
</dbReference>
<sequence>MPSDQFMWLPYYDCPLVPSDLWRAEVPLICYEIVEYHYPGRVMRQFRRAQIWRVRVRNGPAVAAEVLLYPSDEYIKWYRGITRIYIGNPANHDTRAHGYQPAGVDRWMMMMVDDIASVAIREPPLSPSQMAAVMKKVQTIIRRCMATFPVQPSRHRLREHVPDRGARGVKRGARGHPGCGTGAGCPLVPPAPQRQEHVDPGPAVVERSEGSGSGQ</sequence>
<reference evidence="2" key="1">
    <citation type="journal article" date="2023" name="Nat. Plants">
        <title>Single-cell RNA sequencing provides a high-resolution roadmap for understanding the multicellular compartmentation of specialized metabolism.</title>
        <authorList>
            <person name="Sun S."/>
            <person name="Shen X."/>
            <person name="Li Y."/>
            <person name="Li Y."/>
            <person name="Wang S."/>
            <person name="Li R."/>
            <person name="Zhang H."/>
            <person name="Shen G."/>
            <person name="Guo B."/>
            <person name="Wei J."/>
            <person name="Xu J."/>
            <person name="St-Pierre B."/>
            <person name="Chen S."/>
            <person name="Sun C."/>
        </authorList>
    </citation>
    <scope>NUCLEOTIDE SEQUENCE [LARGE SCALE GENOMIC DNA]</scope>
</reference>
<name>A0ACC0BXH1_CATRO</name>
<dbReference type="Proteomes" id="UP001060085">
    <property type="component" value="Linkage Group LG02"/>
</dbReference>
<proteinExistence type="predicted"/>
<protein>
    <submittedName>
        <fullName evidence="1">Uncharacterized protein</fullName>
    </submittedName>
</protein>
<keyword evidence="2" id="KW-1185">Reference proteome</keyword>
<organism evidence="1 2">
    <name type="scientific">Catharanthus roseus</name>
    <name type="common">Madagascar periwinkle</name>
    <name type="synonym">Vinca rosea</name>
    <dbReference type="NCBI Taxonomy" id="4058"/>
    <lineage>
        <taxon>Eukaryota</taxon>
        <taxon>Viridiplantae</taxon>
        <taxon>Streptophyta</taxon>
        <taxon>Embryophyta</taxon>
        <taxon>Tracheophyta</taxon>
        <taxon>Spermatophyta</taxon>
        <taxon>Magnoliopsida</taxon>
        <taxon>eudicotyledons</taxon>
        <taxon>Gunneridae</taxon>
        <taxon>Pentapetalae</taxon>
        <taxon>asterids</taxon>
        <taxon>lamiids</taxon>
        <taxon>Gentianales</taxon>
        <taxon>Apocynaceae</taxon>
        <taxon>Rauvolfioideae</taxon>
        <taxon>Vinceae</taxon>
        <taxon>Catharanthinae</taxon>
        <taxon>Catharanthus</taxon>
    </lineage>
</organism>